<dbReference type="GO" id="GO:0016020">
    <property type="term" value="C:membrane"/>
    <property type="evidence" value="ECO:0007669"/>
    <property type="project" value="UniProtKB-SubCell"/>
</dbReference>
<dbReference type="eggNOG" id="COG2770">
    <property type="taxonomic scope" value="Bacteria"/>
</dbReference>
<keyword evidence="11" id="KW-0472">Membrane</keyword>
<dbReference type="InterPro" id="IPR003660">
    <property type="entry name" value="HAMP_dom"/>
</dbReference>
<dbReference type="eggNOG" id="COG0784">
    <property type="taxonomic scope" value="Bacteria"/>
</dbReference>
<organism evidence="15 16">
    <name type="scientific">Desulfurivibrio alkaliphilus (strain DSM 19089 / UNIQEM U267 / AHT2)</name>
    <dbReference type="NCBI Taxonomy" id="589865"/>
    <lineage>
        <taxon>Bacteria</taxon>
        <taxon>Pseudomonadati</taxon>
        <taxon>Thermodesulfobacteriota</taxon>
        <taxon>Desulfobulbia</taxon>
        <taxon>Desulfobulbales</taxon>
        <taxon>Desulfobulbaceae</taxon>
        <taxon>Desulfurivibrio</taxon>
    </lineage>
</organism>
<dbReference type="eggNOG" id="COG3437">
    <property type="taxonomic scope" value="Bacteria"/>
</dbReference>
<dbReference type="InterPro" id="IPR003594">
    <property type="entry name" value="HATPase_dom"/>
</dbReference>
<evidence type="ECO:0000256" key="5">
    <source>
        <dbReference type="ARBA" id="ARBA00022679"/>
    </source>
</evidence>
<dbReference type="SUPFAM" id="SSF55781">
    <property type="entry name" value="GAF domain-like"/>
    <property type="match status" value="1"/>
</dbReference>
<dbReference type="InterPro" id="IPR000014">
    <property type="entry name" value="PAS"/>
</dbReference>
<dbReference type="Pfam" id="PF00072">
    <property type="entry name" value="Response_reg"/>
    <property type="match status" value="3"/>
</dbReference>
<dbReference type="InterPro" id="IPR013656">
    <property type="entry name" value="PAS_4"/>
</dbReference>
<keyword evidence="11" id="KW-0812">Transmembrane</keyword>
<dbReference type="InterPro" id="IPR004358">
    <property type="entry name" value="Sig_transdc_His_kin-like_C"/>
</dbReference>
<dbReference type="SMART" id="SM00388">
    <property type="entry name" value="HisKA"/>
    <property type="match status" value="1"/>
</dbReference>
<dbReference type="EC" id="2.7.13.3" evidence="3"/>
<evidence type="ECO:0000256" key="3">
    <source>
        <dbReference type="ARBA" id="ARBA00012438"/>
    </source>
</evidence>
<evidence type="ECO:0000256" key="4">
    <source>
        <dbReference type="ARBA" id="ARBA00022553"/>
    </source>
</evidence>
<keyword evidence="5" id="KW-0808">Transferase</keyword>
<dbReference type="Pfam" id="PF13185">
    <property type="entry name" value="GAF_2"/>
    <property type="match status" value="1"/>
</dbReference>
<reference evidence="16" key="1">
    <citation type="submission" date="2010-02" db="EMBL/GenBank/DDBJ databases">
        <title>Complete sequence of Desulfurivibrio alkaliphilus AHT2.</title>
        <authorList>
            <consortium name="US DOE Joint Genome Institute"/>
            <person name="Pitluck S."/>
            <person name="Chertkov O."/>
            <person name="Detter J.C."/>
            <person name="Han C."/>
            <person name="Tapia R."/>
            <person name="Larimer F."/>
            <person name="Land M."/>
            <person name="Hauser L."/>
            <person name="Kyrpides N."/>
            <person name="Mikhailova N."/>
            <person name="Sorokin D.Y."/>
            <person name="Muyzer G."/>
            <person name="Woyke T."/>
        </authorList>
    </citation>
    <scope>NUCLEOTIDE SEQUENCE [LARGE SCALE GENOMIC DNA]</scope>
    <source>
        <strain evidence="16">DSM 19089 / UNIQEM U267 / AHT2</strain>
    </source>
</reference>
<evidence type="ECO:0000256" key="9">
    <source>
        <dbReference type="SAM" id="Coils"/>
    </source>
</evidence>
<dbReference type="GO" id="GO:0000155">
    <property type="term" value="F:phosphorelay sensor kinase activity"/>
    <property type="evidence" value="ECO:0007669"/>
    <property type="project" value="InterPro"/>
</dbReference>
<evidence type="ECO:0000313" key="16">
    <source>
        <dbReference type="Proteomes" id="UP000001508"/>
    </source>
</evidence>
<feature type="compositionally biased region" description="Low complexity" evidence="10">
    <location>
        <begin position="816"/>
        <end position="829"/>
    </location>
</feature>
<dbReference type="eggNOG" id="COG2203">
    <property type="taxonomic scope" value="Bacteria"/>
</dbReference>
<dbReference type="SUPFAM" id="SSF55785">
    <property type="entry name" value="PYP-like sensor domain (PAS domain)"/>
    <property type="match status" value="1"/>
</dbReference>
<feature type="modified residue" description="4-aspartylphosphate" evidence="8">
    <location>
        <position position="956"/>
    </location>
</feature>
<evidence type="ECO:0000259" key="13">
    <source>
        <dbReference type="PROSITE" id="PS50110"/>
    </source>
</evidence>
<dbReference type="CDD" id="cd06225">
    <property type="entry name" value="HAMP"/>
    <property type="match status" value="1"/>
</dbReference>
<keyword evidence="9" id="KW-0175">Coiled coil</keyword>
<dbReference type="SMART" id="SM00065">
    <property type="entry name" value="GAF"/>
    <property type="match status" value="1"/>
</dbReference>
<dbReference type="InterPro" id="IPR001789">
    <property type="entry name" value="Sig_transdc_resp-reg_receiver"/>
</dbReference>
<evidence type="ECO:0000256" key="2">
    <source>
        <dbReference type="ARBA" id="ARBA00004370"/>
    </source>
</evidence>
<feature type="coiled-coil region" evidence="9">
    <location>
        <begin position="480"/>
        <end position="567"/>
    </location>
</feature>
<dbReference type="InterPro" id="IPR003018">
    <property type="entry name" value="GAF"/>
</dbReference>
<dbReference type="SMART" id="SM00091">
    <property type="entry name" value="PAS"/>
    <property type="match status" value="1"/>
</dbReference>
<feature type="transmembrane region" description="Helical" evidence="11">
    <location>
        <begin position="9"/>
        <end position="31"/>
    </location>
</feature>
<keyword evidence="7" id="KW-0902">Two-component regulatory system</keyword>
<dbReference type="SUPFAM" id="SSF47384">
    <property type="entry name" value="Homodimeric domain of signal transducing histidine kinase"/>
    <property type="match status" value="1"/>
</dbReference>
<evidence type="ECO:0000256" key="7">
    <source>
        <dbReference type="ARBA" id="ARBA00023012"/>
    </source>
</evidence>
<evidence type="ECO:0000259" key="12">
    <source>
        <dbReference type="PROSITE" id="PS50109"/>
    </source>
</evidence>
<gene>
    <name evidence="15" type="ordered locus">DaAHT2_1333</name>
</gene>
<feature type="modified residue" description="4-aspartylphosphate" evidence="8">
    <location>
        <position position="1226"/>
    </location>
</feature>
<dbReference type="CDD" id="cd16922">
    <property type="entry name" value="HATPase_EvgS-ArcB-TorS-like"/>
    <property type="match status" value="1"/>
</dbReference>
<dbReference type="Gene3D" id="3.30.565.10">
    <property type="entry name" value="Histidine kinase-like ATPase, C-terminal domain"/>
    <property type="match status" value="1"/>
</dbReference>
<dbReference type="Pfam" id="PF02518">
    <property type="entry name" value="HATPase_c"/>
    <property type="match status" value="1"/>
</dbReference>
<dbReference type="PROSITE" id="PS50110">
    <property type="entry name" value="RESPONSE_REGULATORY"/>
    <property type="match status" value="3"/>
</dbReference>
<dbReference type="FunFam" id="3.30.565.10:FF:000010">
    <property type="entry name" value="Sensor histidine kinase RcsC"/>
    <property type="match status" value="1"/>
</dbReference>
<feature type="transmembrane region" description="Helical" evidence="11">
    <location>
        <begin position="37"/>
        <end position="57"/>
    </location>
</feature>
<evidence type="ECO:0000259" key="14">
    <source>
        <dbReference type="PROSITE" id="PS50885"/>
    </source>
</evidence>
<feature type="region of interest" description="Disordered" evidence="10">
    <location>
        <begin position="816"/>
        <end position="866"/>
    </location>
</feature>
<feature type="modified residue" description="4-aspartylphosphate" evidence="8">
    <location>
        <position position="1079"/>
    </location>
</feature>
<dbReference type="OrthoDB" id="9796305at2"/>
<dbReference type="PROSITE" id="PS50885">
    <property type="entry name" value="HAMP"/>
    <property type="match status" value="1"/>
</dbReference>
<keyword evidence="11" id="KW-1133">Transmembrane helix</keyword>
<dbReference type="HOGENOM" id="CLU_000445_127_0_7"/>
<evidence type="ECO:0000256" key="11">
    <source>
        <dbReference type="SAM" id="Phobius"/>
    </source>
</evidence>
<dbReference type="InterPro" id="IPR005467">
    <property type="entry name" value="His_kinase_dom"/>
</dbReference>
<dbReference type="CDD" id="cd17546">
    <property type="entry name" value="REC_hyHK_CKI1_RcsC-like"/>
    <property type="match status" value="1"/>
</dbReference>
<dbReference type="Pfam" id="PF08448">
    <property type="entry name" value="PAS_4"/>
    <property type="match status" value="1"/>
</dbReference>
<dbReference type="Pfam" id="PF00512">
    <property type="entry name" value="HisKA"/>
    <property type="match status" value="1"/>
</dbReference>
<dbReference type="InterPro" id="IPR011006">
    <property type="entry name" value="CheY-like_superfamily"/>
</dbReference>
<dbReference type="CDD" id="cd00156">
    <property type="entry name" value="REC"/>
    <property type="match status" value="1"/>
</dbReference>
<protein>
    <recommendedName>
        <fullName evidence="3">histidine kinase</fullName>
        <ecNumber evidence="3">2.7.13.3</ecNumber>
    </recommendedName>
</protein>
<dbReference type="eggNOG" id="COG0745">
    <property type="taxonomic scope" value="Bacteria"/>
</dbReference>
<name>D6Z3A3_DESAT</name>
<dbReference type="KEGG" id="dak:DaAHT2_1333"/>
<feature type="domain" description="Response regulatory" evidence="13">
    <location>
        <begin position="1176"/>
        <end position="1293"/>
    </location>
</feature>
<keyword evidence="16" id="KW-1185">Reference proteome</keyword>
<dbReference type="Proteomes" id="UP000001508">
    <property type="component" value="Chromosome"/>
</dbReference>
<feature type="domain" description="Response regulatory" evidence="13">
    <location>
        <begin position="1029"/>
        <end position="1146"/>
    </location>
</feature>
<dbReference type="Gene3D" id="3.30.450.20">
    <property type="entry name" value="PAS domain"/>
    <property type="match status" value="1"/>
</dbReference>
<evidence type="ECO:0000256" key="10">
    <source>
        <dbReference type="SAM" id="MobiDB-lite"/>
    </source>
</evidence>
<dbReference type="SMART" id="SM00448">
    <property type="entry name" value="REC"/>
    <property type="match status" value="3"/>
</dbReference>
<dbReference type="Gene3D" id="3.40.50.2300">
    <property type="match status" value="3"/>
</dbReference>
<dbReference type="Gene3D" id="3.30.450.40">
    <property type="match status" value="1"/>
</dbReference>
<feature type="domain" description="Histidine kinase" evidence="12">
    <location>
        <begin position="577"/>
        <end position="809"/>
    </location>
</feature>
<accession>D6Z3A3</accession>
<keyword evidence="6 15" id="KW-0418">Kinase</keyword>
<evidence type="ECO:0000313" key="15">
    <source>
        <dbReference type="EMBL" id="ADH86028.1"/>
    </source>
</evidence>
<feature type="domain" description="Response regulatory" evidence="13">
    <location>
        <begin position="907"/>
        <end position="1020"/>
    </location>
</feature>
<dbReference type="PANTHER" id="PTHR45339:SF1">
    <property type="entry name" value="HYBRID SIGNAL TRANSDUCTION HISTIDINE KINASE J"/>
    <property type="match status" value="1"/>
</dbReference>
<evidence type="ECO:0000256" key="8">
    <source>
        <dbReference type="PROSITE-ProRule" id="PRU00169"/>
    </source>
</evidence>
<comment type="subcellular location">
    <subcellularLocation>
        <location evidence="2">Membrane</location>
    </subcellularLocation>
</comment>
<dbReference type="PROSITE" id="PS50109">
    <property type="entry name" value="HIS_KIN"/>
    <property type="match status" value="1"/>
</dbReference>
<proteinExistence type="predicted"/>
<dbReference type="PANTHER" id="PTHR45339">
    <property type="entry name" value="HYBRID SIGNAL TRANSDUCTION HISTIDINE KINASE J"/>
    <property type="match status" value="1"/>
</dbReference>
<dbReference type="CDD" id="cd00082">
    <property type="entry name" value="HisKA"/>
    <property type="match status" value="1"/>
</dbReference>
<dbReference type="Gene3D" id="1.10.287.130">
    <property type="match status" value="1"/>
</dbReference>
<dbReference type="STRING" id="589865.DaAHT2_1333"/>
<sequence length="1295" mass="142607">MFNSLFGRIFLAALVSALVAVLLTVLAVYYLAPPGRVVWVAVLLAVAVAAAGTAWLFSAGIRQELGKLAAWLGDFVGRGDSRAEPPAVGLADWARPRQQLRKLFSWQQEILDICWAAREGKLDRRLPLRSPQDQLTPAFNGLLDDLNQANLSYAEAISYLHAIPTPVQVVDRELNIRFINQAGARAARLAAGQCIGKKCHEIFHTRDCNSDRCKVIRAMIQNRTLTGENISITARGEAPYRYTAAPLKDENGRIVGAVEYIVDIRDEVRVVEMAEAIAQGRYDFCITPRSEDDRLSHALNQMASTLKQLEASQEESRWLNEGVAAVSDRLHGEHDQLSLAHNVLEALVEVLDVPVAAFYLAQDEDTLRLLKVYGGSSASGEAGARTAVHRDEGLVGRALQEGRLLVVNDLPPGYLKISSGLGEVDATAVAVLPVYFETELRCVLELGTHRAFAPREEELLRRVMENIGVALHTTEVRYELARLLETTQEQSEKLQVQQEELRQTNAELQEQARALAASEERLQVQQEELRVSNEELEERSRSLAEKNRELQKARQELEEKARALEISGRYKSEFLANMSHELRTPLNSILILSQMLATNKQGNLLPRQLEYATTINNSGSDLLNLINEVLDLSKIEAGRMDINPETVNLKALLDSLLHPFRPLAEEKQLTLVGELADDLPVTIYSDETRLGQILKNLLSNALKFTAEGEVKITIGRPENDKLPPGLKLNPARTLVFQVRDTGIGIAADKLEVVFEAFKQADGTTSRKFGGTGLGLSISRQLARLLGGELTAASRAGEGSVFTLWLPERLELRVEAGALPGPSLPGGSPLPKDDQGLPPAPARSVTAGAATRPEDVAAASPSPPALPEEISAKRAADIPAPEAAEPPPQAPDALVRDDRRILSREDKSLLIIEDDSSFASLLLELARDKGYKGLVAEDGETGLHLADYFRPSGIILDMGLPGISGREVMERLKKNPETRHIPVHFISASDPSNEVMQLGAVGFLTKPVSVDKLEQVFGRIEKLAENPVKRLLVVEDDMVQRQAIRAMVGEGGDIEVVEAADGEEAHRLLGTEHFDCVILDLGLGDMSGFDLLTKIKDDQRISQVPVVIYTGREISPDEEERLQQYADSIIIKGARSPERLLDETTLFLHRVEKSLPSRQQEVLKTLHNRESAFQGRTVLLVDDDMRNIFALSSVLEEAGLEIVVARDGREALAKLAEHPEIDLVLMDIMMPEMDGYEAMGEIRRDPARAKLPIIALTAKAMRGDKDKCLAAGANDYLAKPVDPERLLSLLRVWLYQ</sequence>
<dbReference type="InterPro" id="IPR003661">
    <property type="entry name" value="HisK_dim/P_dom"/>
</dbReference>
<dbReference type="eggNOG" id="COG4251">
    <property type="taxonomic scope" value="Bacteria"/>
</dbReference>
<comment type="catalytic activity">
    <reaction evidence="1">
        <text>ATP + protein L-histidine = ADP + protein N-phospho-L-histidine.</text>
        <dbReference type="EC" id="2.7.13.3"/>
    </reaction>
</comment>
<dbReference type="InterPro" id="IPR035965">
    <property type="entry name" value="PAS-like_dom_sf"/>
</dbReference>
<dbReference type="InterPro" id="IPR036890">
    <property type="entry name" value="HATPase_C_sf"/>
</dbReference>
<dbReference type="SUPFAM" id="SSF52172">
    <property type="entry name" value="CheY-like"/>
    <property type="match status" value="3"/>
</dbReference>
<dbReference type="InterPro" id="IPR036097">
    <property type="entry name" value="HisK_dim/P_sf"/>
</dbReference>
<keyword evidence="4 8" id="KW-0597">Phosphoprotein</keyword>
<dbReference type="SUPFAM" id="SSF55874">
    <property type="entry name" value="ATPase domain of HSP90 chaperone/DNA topoisomerase II/histidine kinase"/>
    <property type="match status" value="1"/>
</dbReference>
<dbReference type="InParanoid" id="D6Z3A3"/>
<evidence type="ECO:0000256" key="1">
    <source>
        <dbReference type="ARBA" id="ARBA00000085"/>
    </source>
</evidence>
<dbReference type="PRINTS" id="PR00344">
    <property type="entry name" value="BCTRLSENSOR"/>
</dbReference>
<dbReference type="SMART" id="SM00387">
    <property type="entry name" value="HATPase_c"/>
    <property type="match status" value="1"/>
</dbReference>
<dbReference type="EMBL" id="CP001940">
    <property type="protein sequence ID" value="ADH86028.1"/>
    <property type="molecule type" value="Genomic_DNA"/>
</dbReference>
<feature type="domain" description="HAMP" evidence="14">
    <location>
        <begin position="269"/>
        <end position="311"/>
    </location>
</feature>
<dbReference type="InterPro" id="IPR029016">
    <property type="entry name" value="GAF-like_dom_sf"/>
</dbReference>
<evidence type="ECO:0000256" key="6">
    <source>
        <dbReference type="ARBA" id="ARBA00022777"/>
    </source>
</evidence>